<accession>A0A2H3DXH0</accession>
<gene>
    <name evidence="2" type="ORF">ARMGADRAFT_580933</name>
</gene>
<feature type="compositionally biased region" description="Basic and acidic residues" evidence="1">
    <location>
        <begin position="1"/>
        <end position="15"/>
    </location>
</feature>
<feature type="region of interest" description="Disordered" evidence="1">
    <location>
        <begin position="96"/>
        <end position="153"/>
    </location>
</feature>
<evidence type="ECO:0000313" key="2">
    <source>
        <dbReference type="EMBL" id="PBK98564.1"/>
    </source>
</evidence>
<sequence>MDNRSNVKEASDALRENASAILMPPPKPADSDDEDESGAFPPSRSTAISPLKRPRPSEDEEASTSPKRAKTGSEAESRVRALVESAFAAAMRGMEADLRRGNTEGHLRVDSSNSHSDEGEKEPNTTGPRRSTNVSSQRSPQSRSSSPTGIRQL</sequence>
<evidence type="ECO:0000313" key="3">
    <source>
        <dbReference type="Proteomes" id="UP000217790"/>
    </source>
</evidence>
<evidence type="ECO:0000256" key="1">
    <source>
        <dbReference type="SAM" id="MobiDB-lite"/>
    </source>
</evidence>
<organism evidence="2 3">
    <name type="scientific">Armillaria gallica</name>
    <name type="common">Bulbous honey fungus</name>
    <name type="synonym">Armillaria bulbosa</name>
    <dbReference type="NCBI Taxonomy" id="47427"/>
    <lineage>
        <taxon>Eukaryota</taxon>
        <taxon>Fungi</taxon>
        <taxon>Dikarya</taxon>
        <taxon>Basidiomycota</taxon>
        <taxon>Agaricomycotina</taxon>
        <taxon>Agaricomycetes</taxon>
        <taxon>Agaricomycetidae</taxon>
        <taxon>Agaricales</taxon>
        <taxon>Marasmiineae</taxon>
        <taxon>Physalacriaceae</taxon>
        <taxon>Armillaria</taxon>
    </lineage>
</organism>
<reference evidence="3" key="1">
    <citation type="journal article" date="2017" name="Nat. Ecol. Evol.">
        <title>Genome expansion and lineage-specific genetic innovations in the forest pathogenic fungi Armillaria.</title>
        <authorList>
            <person name="Sipos G."/>
            <person name="Prasanna A.N."/>
            <person name="Walter M.C."/>
            <person name="O'Connor E."/>
            <person name="Balint B."/>
            <person name="Krizsan K."/>
            <person name="Kiss B."/>
            <person name="Hess J."/>
            <person name="Varga T."/>
            <person name="Slot J."/>
            <person name="Riley R."/>
            <person name="Boka B."/>
            <person name="Rigling D."/>
            <person name="Barry K."/>
            <person name="Lee J."/>
            <person name="Mihaltcheva S."/>
            <person name="LaButti K."/>
            <person name="Lipzen A."/>
            <person name="Waldron R."/>
            <person name="Moloney N.M."/>
            <person name="Sperisen C."/>
            <person name="Kredics L."/>
            <person name="Vagvoelgyi C."/>
            <person name="Patrignani A."/>
            <person name="Fitzpatrick D."/>
            <person name="Nagy I."/>
            <person name="Doyle S."/>
            <person name="Anderson J.B."/>
            <person name="Grigoriev I.V."/>
            <person name="Gueldener U."/>
            <person name="Muensterkoetter M."/>
            <person name="Nagy L.G."/>
        </authorList>
    </citation>
    <scope>NUCLEOTIDE SEQUENCE [LARGE SCALE GENOMIC DNA]</scope>
    <source>
        <strain evidence="3">Ar21-2</strain>
    </source>
</reference>
<feature type="region of interest" description="Disordered" evidence="1">
    <location>
        <begin position="1"/>
        <end position="78"/>
    </location>
</feature>
<proteinExistence type="predicted"/>
<dbReference type="Proteomes" id="UP000217790">
    <property type="component" value="Unassembled WGS sequence"/>
</dbReference>
<dbReference type="InParanoid" id="A0A2H3DXH0"/>
<keyword evidence="3" id="KW-1185">Reference proteome</keyword>
<dbReference type="EMBL" id="KZ293648">
    <property type="protein sequence ID" value="PBK98564.1"/>
    <property type="molecule type" value="Genomic_DNA"/>
</dbReference>
<feature type="compositionally biased region" description="Low complexity" evidence="1">
    <location>
        <begin position="135"/>
        <end position="147"/>
    </location>
</feature>
<protein>
    <submittedName>
        <fullName evidence="2">Uncharacterized protein</fullName>
    </submittedName>
</protein>
<dbReference type="AlphaFoldDB" id="A0A2H3DXH0"/>
<feature type="compositionally biased region" description="Basic and acidic residues" evidence="1">
    <location>
        <begin position="96"/>
        <end position="123"/>
    </location>
</feature>
<feature type="compositionally biased region" description="Polar residues" evidence="1">
    <location>
        <begin position="124"/>
        <end position="134"/>
    </location>
</feature>
<dbReference type="OrthoDB" id="2999947at2759"/>
<name>A0A2H3DXH0_ARMGA</name>